<evidence type="ECO:0000313" key="1">
    <source>
        <dbReference type="EnsemblPlants" id="Solyc06g065255.1.1"/>
    </source>
</evidence>
<keyword evidence="2" id="KW-1185">Reference proteome</keyword>
<dbReference type="Proteomes" id="UP000004994">
    <property type="component" value="Chromosome 6"/>
</dbReference>
<sequence>MSLELFAVCTSHICIHNSPTNPLSRRCEKIFCISFSNFRLSSLIVSIFCVLIRSLQQLQQYISDTEFGVICRLSVTHLESLVEVKGGMV</sequence>
<dbReference type="InParanoid" id="A0A3Q7GYR6"/>
<organism evidence="1">
    <name type="scientific">Solanum lycopersicum</name>
    <name type="common">Tomato</name>
    <name type="synonym">Lycopersicon esculentum</name>
    <dbReference type="NCBI Taxonomy" id="4081"/>
    <lineage>
        <taxon>Eukaryota</taxon>
        <taxon>Viridiplantae</taxon>
        <taxon>Streptophyta</taxon>
        <taxon>Embryophyta</taxon>
        <taxon>Tracheophyta</taxon>
        <taxon>Spermatophyta</taxon>
        <taxon>Magnoliopsida</taxon>
        <taxon>eudicotyledons</taxon>
        <taxon>Gunneridae</taxon>
        <taxon>Pentapetalae</taxon>
        <taxon>asterids</taxon>
        <taxon>lamiids</taxon>
        <taxon>Solanales</taxon>
        <taxon>Solanaceae</taxon>
        <taxon>Solanoideae</taxon>
        <taxon>Solaneae</taxon>
        <taxon>Solanum</taxon>
        <taxon>Solanum subgen. Lycopersicon</taxon>
    </lineage>
</organism>
<protein>
    <submittedName>
        <fullName evidence="1">Uncharacterized protein</fullName>
    </submittedName>
</protein>
<dbReference type="Gramene" id="Solyc06g065255.1.1">
    <property type="protein sequence ID" value="Solyc06g065255.1.1"/>
    <property type="gene ID" value="Solyc06g065255.1"/>
</dbReference>
<accession>A0A3Q7GYR6</accession>
<dbReference type="EnsemblPlants" id="Solyc06g065255.1.1">
    <property type="protein sequence ID" value="Solyc06g065255.1.1"/>
    <property type="gene ID" value="Solyc06g065255.1"/>
</dbReference>
<proteinExistence type="predicted"/>
<dbReference type="AlphaFoldDB" id="A0A3Q7GYR6"/>
<reference evidence="1" key="1">
    <citation type="journal article" date="2012" name="Nature">
        <title>The tomato genome sequence provides insights into fleshy fruit evolution.</title>
        <authorList>
            <consortium name="Tomato Genome Consortium"/>
        </authorList>
    </citation>
    <scope>NUCLEOTIDE SEQUENCE [LARGE SCALE GENOMIC DNA]</scope>
    <source>
        <strain evidence="1">cv. Heinz 1706</strain>
    </source>
</reference>
<name>A0A3Q7GYR6_SOLLC</name>
<evidence type="ECO:0000313" key="2">
    <source>
        <dbReference type="Proteomes" id="UP000004994"/>
    </source>
</evidence>
<reference evidence="1" key="2">
    <citation type="submission" date="2019-01" db="UniProtKB">
        <authorList>
            <consortium name="EnsemblPlants"/>
        </authorList>
    </citation>
    <scope>IDENTIFICATION</scope>
    <source>
        <strain evidence="1">cv. Heinz 1706</strain>
    </source>
</reference>